<evidence type="ECO:0000256" key="1">
    <source>
        <dbReference type="SAM" id="MobiDB-lite"/>
    </source>
</evidence>
<evidence type="ECO:0000313" key="3">
    <source>
        <dbReference type="EMBL" id="MBJ3785338.1"/>
    </source>
</evidence>
<organism evidence="3 4">
    <name type="scientific">Devosia sediminis</name>
    <dbReference type="NCBI Taxonomy" id="2798801"/>
    <lineage>
        <taxon>Bacteria</taxon>
        <taxon>Pseudomonadati</taxon>
        <taxon>Pseudomonadota</taxon>
        <taxon>Alphaproteobacteria</taxon>
        <taxon>Hyphomicrobiales</taxon>
        <taxon>Devosiaceae</taxon>
        <taxon>Devosia</taxon>
    </lineage>
</organism>
<feature type="signal peptide" evidence="2">
    <location>
        <begin position="1"/>
        <end position="19"/>
    </location>
</feature>
<feature type="chain" id="PRO_5037817923" description="DUF4398 domain-containing protein" evidence="2">
    <location>
        <begin position="20"/>
        <end position="121"/>
    </location>
</feature>
<gene>
    <name evidence="3" type="ORF">JEQ47_11440</name>
</gene>
<feature type="region of interest" description="Disordered" evidence="1">
    <location>
        <begin position="99"/>
        <end position="121"/>
    </location>
</feature>
<evidence type="ECO:0008006" key="5">
    <source>
        <dbReference type="Google" id="ProtNLM"/>
    </source>
</evidence>
<accession>A0A934IZ14</accession>
<dbReference type="AlphaFoldDB" id="A0A934IZ14"/>
<dbReference type="PROSITE" id="PS51257">
    <property type="entry name" value="PROKAR_LIPOPROTEIN"/>
    <property type="match status" value="1"/>
</dbReference>
<reference evidence="3" key="1">
    <citation type="submission" date="2020-12" db="EMBL/GenBank/DDBJ databases">
        <title>Devosia sp. MSA67 isolated from Mo River.</title>
        <authorList>
            <person name="Ma F."/>
            <person name="Zi Z."/>
        </authorList>
    </citation>
    <scope>NUCLEOTIDE SEQUENCE</scope>
    <source>
        <strain evidence="3">MSA67</strain>
    </source>
</reference>
<protein>
    <recommendedName>
        <fullName evidence="5">DUF4398 domain-containing protein</fullName>
    </recommendedName>
</protein>
<dbReference type="EMBL" id="JAEKMH010000002">
    <property type="protein sequence ID" value="MBJ3785338.1"/>
    <property type="molecule type" value="Genomic_DNA"/>
</dbReference>
<keyword evidence="4" id="KW-1185">Reference proteome</keyword>
<sequence length="121" mass="12570">MTIKSVLYPLALLPVFVLAACGDAPDDSVSVETNPDGSSTIEIQVPESMSGAADALANPGQAMEDLRQQAGEMSKEAKIQAIAATRTAAEETARALGRTDAEIAQAGDEAERRAREALGVQ</sequence>
<keyword evidence="2" id="KW-0732">Signal</keyword>
<feature type="compositionally biased region" description="Basic and acidic residues" evidence="1">
    <location>
        <begin position="109"/>
        <end position="121"/>
    </location>
</feature>
<evidence type="ECO:0000256" key="2">
    <source>
        <dbReference type="SAM" id="SignalP"/>
    </source>
</evidence>
<name>A0A934IZ14_9HYPH</name>
<proteinExistence type="predicted"/>
<dbReference type="RefSeq" id="WP_198876522.1">
    <property type="nucleotide sequence ID" value="NZ_JAEKMH010000002.1"/>
</dbReference>
<evidence type="ECO:0000313" key="4">
    <source>
        <dbReference type="Proteomes" id="UP000602124"/>
    </source>
</evidence>
<comment type="caution">
    <text evidence="3">The sequence shown here is derived from an EMBL/GenBank/DDBJ whole genome shotgun (WGS) entry which is preliminary data.</text>
</comment>
<dbReference type="Proteomes" id="UP000602124">
    <property type="component" value="Unassembled WGS sequence"/>
</dbReference>